<reference evidence="1" key="1">
    <citation type="journal article" date="2020" name="Nature">
        <title>Giant virus diversity and host interactions through global metagenomics.</title>
        <authorList>
            <person name="Schulz F."/>
            <person name="Roux S."/>
            <person name="Paez-Espino D."/>
            <person name="Jungbluth S."/>
            <person name="Walsh D.A."/>
            <person name="Denef V.J."/>
            <person name="McMahon K.D."/>
            <person name="Konstantinidis K.T."/>
            <person name="Eloe-Fadrosh E.A."/>
            <person name="Kyrpides N.C."/>
            <person name="Woyke T."/>
        </authorList>
    </citation>
    <scope>NUCLEOTIDE SEQUENCE</scope>
    <source>
        <strain evidence="1">GVMAG-M-3300023184-105</strain>
    </source>
</reference>
<dbReference type="EMBL" id="MN739957">
    <property type="protein sequence ID" value="QHT79953.1"/>
    <property type="molecule type" value="Genomic_DNA"/>
</dbReference>
<proteinExistence type="predicted"/>
<sequence>MLTKYITMDGIYNATDDFPFSKLLLLKPTSVSGGNYFIKFRINELPLYIQTPKCNTKQGILKAGKKYFSDLMFTNEHESFIQWIEKLENYSQKYIYDHRETWFDTELDLHDIENSFSSCFKLYKSGKYYIVRTHVPTQMGKCSLKIYNDNEELVNPEEITDKNDIITILEIQGIKCSARSFQIEIEIKQMLVLPDNNLFEKCILVKNARPKSEQKDTNEYLGKPQTKTIVVDTSDISNTSNLLQDNVDNHSEIIDSGHTTTGKVYSEETIEHVIANSYPITPNDECISEVCQEIDIDELSHANESPDELKEFELSLDEIPESEQMQIKDRNDVYYKMYQDAKKKAKLAKDLALSAYLEAKRIKNTYMLEDLDDSDSDLDEDTFYEKSE</sequence>
<evidence type="ECO:0000313" key="1">
    <source>
        <dbReference type="EMBL" id="QHT79953.1"/>
    </source>
</evidence>
<accession>A0A6C0HIV9</accession>
<protein>
    <submittedName>
        <fullName evidence="1">Uncharacterized protein</fullName>
    </submittedName>
</protein>
<organism evidence="1">
    <name type="scientific">viral metagenome</name>
    <dbReference type="NCBI Taxonomy" id="1070528"/>
    <lineage>
        <taxon>unclassified sequences</taxon>
        <taxon>metagenomes</taxon>
        <taxon>organismal metagenomes</taxon>
    </lineage>
</organism>
<dbReference type="AlphaFoldDB" id="A0A6C0HIV9"/>
<name>A0A6C0HIV9_9ZZZZ</name>